<dbReference type="EMBL" id="AP010904">
    <property type="protein sequence ID" value="BAH73592.1"/>
    <property type="molecule type" value="Genomic_DNA"/>
</dbReference>
<dbReference type="STRING" id="573370.DMR_01010"/>
<organism evidence="1 2">
    <name type="scientific">Solidesulfovibrio magneticus (strain ATCC 700980 / DSM 13731 / RS-1)</name>
    <name type="common">Desulfovibrio magneticus</name>
    <dbReference type="NCBI Taxonomy" id="573370"/>
    <lineage>
        <taxon>Bacteria</taxon>
        <taxon>Pseudomonadati</taxon>
        <taxon>Thermodesulfobacteriota</taxon>
        <taxon>Desulfovibrionia</taxon>
        <taxon>Desulfovibrionales</taxon>
        <taxon>Desulfovibrionaceae</taxon>
        <taxon>Solidesulfovibrio</taxon>
    </lineage>
</organism>
<name>C4XTS7_SOLM1</name>
<accession>C4XTS7</accession>
<evidence type="ECO:0000313" key="2">
    <source>
        <dbReference type="Proteomes" id="UP000009071"/>
    </source>
</evidence>
<evidence type="ECO:0000313" key="1">
    <source>
        <dbReference type="EMBL" id="BAH73592.1"/>
    </source>
</evidence>
<proteinExistence type="predicted"/>
<sequence>MIMSKYVHVASKPQGKGFDYDRAIMPKNKLCLYSIIGGMQQYDFNTHTLHDELMSIQEYTERYVRPIDGEIFIDSGGYSIIQGAVHPKAVPRFVQCYNAMLDMKAGAFDKVFSLDIPWSKVFTEMNTKQKIMELNDYALSTARDILLANAEALERFSFVWHFKMPAQYAIWDHLFAKHGLNQIIRHRAIGGMVALRGITGIKFSPFIGMAYRCLLDYLDAGRFDLDFTLHFLGLYLPYDRFEMTILDGLFARYLGGEAQAVTTYDSINPLQVTRAKTDIPLFEFTGSGLTVYNNLTDAPAGILDHVYGEPELIGHVQEEIARRQSGARLQQASSLGPLNIYSHQQVNHFFEYVVAAHGLAEVFFQEWSLTKINGHYAGVLGTLAKSYPALFTKHTCGAIMRNVAITYEFHRWYVDDRSRAGLESLILSNIRKIGFPGRLA</sequence>
<dbReference type="eggNOG" id="ENOG50318JR">
    <property type="taxonomic scope" value="Bacteria"/>
</dbReference>
<protein>
    <submittedName>
        <fullName evidence="1">Uncharacterized protein</fullName>
    </submittedName>
</protein>
<dbReference type="Proteomes" id="UP000009071">
    <property type="component" value="Chromosome"/>
</dbReference>
<reference evidence="1 2" key="1">
    <citation type="journal article" date="2009" name="Genome Res.">
        <title>Whole genome sequence of Desulfovibrio magneticus strain RS-1 revealed common gene clusters in magnetotactic bacteria.</title>
        <authorList>
            <person name="Nakazawa H."/>
            <person name="Arakaki A."/>
            <person name="Narita-Yamada S."/>
            <person name="Yashiro I."/>
            <person name="Jinno K."/>
            <person name="Aoki N."/>
            <person name="Tsuruyama A."/>
            <person name="Okamura Y."/>
            <person name="Tanikawa S."/>
            <person name="Fujita N."/>
            <person name="Takeyama H."/>
            <person name="Matsunaga T."/>
        </authorList>
    </citation>
    <scope>NUCLEOTIDE SEQUENCE [LARGE SCALE GENOMIC DNA]</scope>
    <source>
        <strain evidence="2">ATCC 700980 / DSM 13731 / RS-1</strain>
    </source>
</reference>
<gene>
    <name evidence="1" type="ordered locus">DMR_01010</name>
</gene>
<keyword evidence="2" id="KW-1185">Reference proteome</keyword>
<dbReference type="KEGG" id="dma:DMR_01010"/>
<dbReference type="AlphaFoldDB" id="C4XTS7"/>
<dbReference type="HOGENOM" id="CLU_626614_0_0_7"/>